<accession>A0A9D4H1I6</accession>
<sequence length="58" mass="6542">MSYLLDTSVLQVLHCETWLLRSGAPRGTSERENNIWYCICLVSRAQTSASSVESFCQT</sequence>
<name>A0A9D4H1I6_DREPO</name>
<gene>
    <name evidence="1" type="ORF">DPMN_127616</name>
</gene>
<protein>
    <submittedName>
        <fullName evidence="1">Uncharacterized protein</fullName>
    </submittedName>
</protein>
<reference evidence="1" key="2">
    <citation type="submission" date="2020-11" db="EMBL/GenBank/DDBJ databases">
        <authorList>
            <person name="McCartney M.A."/>
            <person name="Auch B."/>
            <person name="Kono T."/>
            <person name="Mallez S."/>
            <person name="Becker A."/>
            <person name="Gohl D.M."/>
            <person name="Silverstein K.A.T."/>
            <person name="Koren S."/>
            <person name="Bechman K.B."/>
            <person name="Herman A."/>
            <person name="Abrahante J.E."/>
            <person name="Garbe J."/>
        </authorList>
    </citation>
    <scope>NUCLEOTIDE SEQUENCE</scope>
    <source>
        <strain evidence="1">Duluth1</strain>
        <tissue evidence="1">Whole animal</tissue>
    </source>
</reference>
<dbReference type="AlphaFoldDB" id="A0A9D4H1I6"/>
<keyword evidence="2" id="KW-1185">Reference proteome</keyword>
<proteinExistence type="predicted"/>
<comment type="caution">
    <text evidence="1">The sequence shown here is derived from an EMBL/GenBank/DDBJ whole genome shotgun (WGS) entry which is preliminary data.</text>
</comment>
<reference evidence="1" key="1">
    <citation type="journal article" date="2019" name="bioRxiv">
        <title>The Genome of the Zebra Mussel, Dreissena polymorpha: A Resource for Invasive Species Research.</title>
        <authorList>
            <person name="McCartney M.A."/>
            <person name="Auch B."/>
            <person name="Kono T."/>
            <person name="Mallez S."/>
            <person name="Zhang Y."/>
            <person name="Obille A."/>
            <person name="Becker A."/>
            <person name="Abrahante J.E."/>
            <person name="Garbe J."/>
            <person name="Badalamenti J.P."/>
            <person name="Herman A."/>
            <person name="Mangelson H."/>
            <person name="Liachko I."/>
            <person name="Sullivan S."/>
            <person name="Sone E.D."/>
            <person name="Koren S."/>
            <person name="Silverstein K.A.T."/>
            <person name="Beckman K.B."/>
            <person name="Gohl D.M."/>
        </authorList>
    </citation>
    <scope>NUCLEOTIDE SEQUENCE</scope>
    <source>
        <strain evidence="1">Duluth1</strain>
        <tissue evidence="1">Whole animal</tissue>
    </source>
</reference>
<evidence type="ECO:0000313" key="2">
    <source>
        <dbReference type="Proteomes" id="UP000828390"/>
    </source>
</evidence>
<evidence type="ECO:0000313" key="1">
    <source>
        <dbReference type="EMBL" id="KAH3825735.1"/>
    </source>
</evidence>
<dbReference type="EMBL" id="JAIWYP010000005">
    <property type="protein sequence ID" value="KAH3825735.1"/>
    <property type="molecule type" value="Genomic_DNA"/>
</dbReference>
<organism evidence="1 2">
    <name type="scientific">Dreissena polymorpha</name>
    <name type="common">Zebra mussel</name>
    <name type="synonym">Mytilus polymorpha</name>
    <dbReference type="NCBI Taxonomy" id="45954"/>
    <lineage>
        <taxon>Eukaryota</taxon>
        <taxon>Metazoa</taxon>
        <taxon>Spiralia</taxon>
        <taxon>Lophotrochozoa</taxon>
        <taxon>Mollusca</taxon>
        <taxon>Bivalvia</taxon>
        <taxon>Autobranchia</taxon>
        <taxon>Heteroconchia</taxon>
        <taxon>Euheterodonta</taxon>
        <taxon>Imparidentia</taxon>
        <taxon>Neoheterodontei</taxon>
        <taxon>Myida</taxon>
        <taxon>Dreissenoidea</taxon>
        <taxon>Dreissenidae</taxon>
        <taxon>Dreissena</taxon>
    </lineage>
</organism>
<dbReference type="Proteomes" id="UP000828390">
    <property type="component" value="Unassembled WGS sequence"/>
</dbReference>